<dbReference type="SUPFAM" id="SSF47413">
    <property type="entry name" value="lambda repressor-like DNA-binding domains"/>
    <property type="match status" value="1"/>
</dbReference>
<comment type="caution">
    <text evidence="2">The sequence shown here is derived from an EMBL/GenBank/DDBJ whole genome shotgun (WGS) entry which is preliminary data.</text>
</comment>
<dbReference type="InterPro" id="IPR010982">
    <property type="entry name" value="Lambda_DNA-bd_dom_sf"/>
</dbReference>
<evidence type="ECO:0000259" key="1">
    <source>
        <dbReference type="PROSITE" id="PS50943"/>
    </source>
</evidence>
<dbReference type="InterPro" id="IPR001387">
    <property type="entry name" value="Cro/C1-type_HTH"/>
</dbReference>
<dbReference type="Gene3D" id="1.10.260.40">
    <property type="entry name" value="lambda repressor-like DNA-binding domains"/>
    <property type="match status" value="1"/>
</dbReference>
<feature type="domain" description="HTH cro/C1-type" evidence="1">
    <location>
        <begin position="6"/>
        <end position="43"/>
    </location>
</feature>
<accession>A0ABW5R8Q4</accession>
<dbReference type="Proteomes" id="UP001597497">
    <property type="component" value="Unassembled WGS sequence"/>
</dbReference>
<evidence type="ECO:0000313" key="2">
    <source>
        <dbReference type="EMBL" id="MFD2671135.1"/>
    </source>
</evidence>
<keyword evidence="3" id="KW-1185">Reference proteome</keyword>
<reference evidence="3" key="1">
    <citation type="journal article" date="2019" name="Int. J. Syst. Evol. Microbiol.">
        <title>The Global Catalogue of Microorganisms (GCM) 10K type strain sequencing project: providing services to taxonomists for standard genome sequencing and annotation.</title>
        <authorList>
            <consortium name="The Broad Institute Genomics Platform"/>
            <consortium name="The Broad Institute Genome Sequencing Center for Infectious Disease"/>
            <person name="Wu L."/>
            <person name="Ma J."/>
        </authorList>
    </citation>
    <scope>NUCLEOTIDE SEQUENCE [LARGE SCALE GENOMIC DNA]</scope>
    <source>
        <strain evidence="3">KCTC 33676</strain>
    </source>
</reference>
<sequence>MYSKCTGISRNTITALQGGAIKRIDFETLDRLCKGLNVRPSDLIVYTEK</sequence>
<proteinExistence type="predicted"/>
<dbReference type="Pfam" id="PF13443">
    <property type="entry name" value="HTH_26"/>
    <property type="match status" value="1"/>
</dbReference>
<dbReference type="EMBL" id="JBHUMM010000009">
    <property type="protein sequence ID" value="MFD2671135.1"/>
    <property type="molecule type" value="Genomic_DNA"/>
</dbReference>
<organism evidence="2 3">
    <name type="scientific">Marinicrinis sediminis</name>
    <dbReference type="NCBI Taxonomy" id="1652465"/>
    <lineage>
        <taxon>Bacteria</taxon>
        <taxon>Bacillati</taxon>
        <taxon>Bacillota</taxon>
        <taxon>Bacilli</taxon>
        <taxon>Bacillales</taxon>
        <taxon>Paenibacillaceae</taxon>
    </lineage>
</organism>
<dbReference type="RefSeq" id="WP_379928565.1">
    <property type="nucleotide sequence ID" value="NZ_JBHUMM010000009.1"/>
</dbReference>
<dbReference type="PROSITE" id="PS50943">
    <property type="entry name" value="HTH_CROC1"/>
    <property type="match status" value="1"/>
</dbReference>
<evidence type="ECO:0000313" key="3">
    <source>
        <dbReference type="Proteomes" id="UP001597497"/>
    </source>
</evidence>
<gene>
    <name evidence="2" type="ORF">ACFSUC_05905</name>
</gene>
<protein>
    <submittedName>
        <fullName evidence="2">Helix-turn-helix domain-containing protein</fullName>
    </submittedName>
</protein>
<name>A0ABW5R8Q4_9BACL</name>